<protein>
    <submittedName>
        <fullName evidence="1">Uncharacterized protein</fullName>
    </submittedName>
</protein>
<dbReference type="AlphaFoldDB" id="A0A9P6ALP4"/>
<name>A0A9P6ALP4_9AGAM</name>
<comment type="caution">
    <text evidence="1">The sequence shown here is derived from an EMBL/GenBank/DDBJ whole genome shotgun (WGS) entry which is preliminary data.</text>
</comment>
<reference evidence="1" key="1">
    <citation type="journal article" date="2020" name="Nat. Commun.">
        <title>Large-scale genome sequencing of mycorrhizal fungi provides insights into the early evolution of symbiotic traits.</title>
        <authorList>
            <person name="Miyauchi S."/>
            <person name="Kiss E."/>
            <person name="Kuo A."/>
            <person name="Drula E."/>
            <person name="Kohler A."/>
            <person name="Sanchez-Garcia M."/>
            <person name="Morin E."/>
            <person name="Andreopoulos B."/>
            <person name="Barry K.W."/>
            <person name="Bonito G."/>
            <person name="Buee M."/>
            <person name="Carver A."/>
            <person name="Chen C."/>
            <person name="Cichocki N."/>
            <person name="Clum A."/>
            <person name="Culley D."/>
            <person name="Crous P.W."/>
            <person name="Fauchery L."/>
            <person name="Girlanda M."/>
            <person name="Hayes R.D."/>
            <person name="Keri Z."/>
            <person name="LaButti K."/>
            <person name="Lipzen A."/>
            <person name="Lombard V."/>
            <person name="Magnuson J."/>
            <person name="Maillard F."/>
            <person name="Murat C."/>
            <person name="Nolan M."/>
            <person name="Ohm R.A."/>
            <person name="Pangilinan J."/>
            <person name="Pereira M.F."/>
            <person name="Perotto S."/>
            <person name="Peter M."/>
            <person name="Pfister S."/>
            <person name="Riley R."/>
            <person name="Sitrit Y."/>
            <person name="Stielow J.B."/>
            <person name="Szollosi G."/>
            <person name="Zifcakova L."/>
            <person name="Stursova M."/>
            <person name="Spatafora J.W."/>
            <person name="Tedersoo L."/>
            <person name="Vaario L.M."/>
            <person name="Yamada A."/>
            <person name="Yan M."/>
            <person name="Wang P."/>
            <person name="Xu J."/>
            <person name="Bruns T."/>
            <person name="Baldrian P."/>
            <person name="Vilgalys R."/>
            <person name="Dunand C."/>
            <person name="Henrissat B."/>
            <person name="Grigoriev I.V."/>
            <person name="Hibbett D."/>
            <person name="Nagy L.G."/>
            <person name="Martin F.M."/>
        </authorList>
    </citation>
    <scope>NUCLEOTIDE SEQUENCE</scope>
    <source>
        <strain evidence="1">UP504</strain>
    </source>
</reference>
<accession>A0A9P6ALP4</accession>
<evidence type="ECO:0000313" key="2">
    <source>
        <dbReference type="Proteomes" id="UP000886523"/>
    </source>
</evidence>
<dbReference type="Proteomes" id="UP000886523">
    <property type="component" value="Unassembled WGS sequence"/>
</dbReference>
<organism evidence="1 2">
    <name type="scientific">Hydnum rufescens UP504</name>
    <dbReference type="NCBI Taxonomy" id="1448309"/>
    <lineage>
        <taxon>Eukaryota</taxon>
        <taxon>Fungi</taxon>
        <taxon>Dikarya</taxon>
        <taxon>Basidiomycota</taxon>
        <taxon>Agaricomycotina</taxon>
        <taxon>Agaricomycetes</taxon>
        <taxon>Cantharellales</taxon>
        <taxon>Hydnaceae</taxon>
        <taxon>Hydnum</taxon>
    </lineage>
</organism>
<evidence type="ECO:0000313" key="1">
    <source>
        <dbReference type="EMBL" id="KAF9507842.1"/>
    </source>
</evidence>
<sequence>MSGSCIVKQASDDGQEPDRHVTPLPGGYQYGMSLGTLTFPKPQVRSNQNETQILDDGLARQGVGQARHSQNRIEILHSGLTRRGVEQARGHQNGVEIPHNGLTRQGAEWARVSQNRMEILGNGLTMQERLRGSQNRIEILDNGLTGQGVEQVQCRTLDIETGKV</sequence>
<keyword evidence="2" id="KW-1185">Reference proteome</keyword>
<proteinExistence type="predicted"/>
<dbReference type="EMBL" id="MU129070">
    <property type="protein sequence ID" value="KAF9507842.1"/>
    <property type="molecule type" value="Genomic_DNA"/>
</dbReference>
<gene>
    <name evidence="1" type="ORF">BS47DRAFT_1366329</name>
</gene>